<feature type="transmembrane region" description="Helical" evidence="6">
    <location>
        <begin position="155"/>
        <end position="175"/>
    </location>
</feature>
<dbReference type="PANTHER" id="PTHR43124">
    <property type="entry name" value="PURINE EFFLUX PUMP PBUE"/>
    <property type="match status" value="1"/>
</dbReference>
<feature type="transmembrane region" description="Helical" evidence="6">
    <location>
        <begin position="181"/>
        <end position="200"/>
    </location>
</feature>
<dbReference type="SUPFAM" id="SSF103473">
    <property type="entry name" value="MFS general substrate transporter"/>
    <property type="match status" value="1"/>
</dbReference>
<name>A0A4V2G7Z9_9ACTN</name>
<dbReference type="Proteomes" id="UP000292564">
    <property type="component" value="Unassembled WGS sequence"/>
</dbReference>
<organism evidence="8 9">
    <name type="scientific">Krasilnikovia cinnamomea</name>
    <dbReference type="NCBI Taxonomy" id="349313"/>
    <lineage>
        <taxon>Bacteria</taxon>
        <taxon>Bacillati</taxon>
        <taxon>Actinomycetota</taxon>
        <taxon>Actinomycetes</taxon>
        <taxon>Micromonosporales</taxon>
        <taxon>Micromonosporaceae</taxon>
        <taxon>Krasilnikovia</taxon>
    </lineage>
</organism>
<sequence>MAMQVSAGVTAPATPLARTRRIFPWVVFTLTFGLLLSDYMSRQVLSAVFPLLKQEWGLTDTQLGSLTSIVALTVGVLAVPLSLVGDRWGRAKSIVAMAILWSLATIGCAVAASYGQLLGARFLIGVGEAAYGSVGLAIVLAVFAANRRASLTGAFMAGGSFGSVLGVALGGVIAVQFGWRWAFAAMGIFGLVLALMYWVGITERKLAAHKVDDGADTGPKLAAGQQRAKLSTLFSTPAVILAYLGGGLQLFIAGSLFAWLPSYFGRSYAMPADKAAKLAALFILVMGAGMIVCGVVTDRLGKTRPISKWTSAIVFSAVSVACLGAAFTAVKPGGLQMLLIAVGCFFAAGTTGPTGAMVARLTHESIRATAFGTYTFFNNLLGLAAGPLVTGILADRFGLETAMKYVPLVAVAAIVLLIAGRQAYPSSIRKLDAAAAAEGAK</sequence>
<feature type="transmembrane region" description="Helical" evidence="6">
    <location>
        <begin position="278"/>
        <end position="297"/>
    </location>
</feature>
<reference evidence="8 9" key="1">
    <citation type="submission" date="2019-02" db="EMBL/GenBank/DDBJ databases">
        <title>Sequencing the genomes of 1000 actinobacteria strains.</title>
        <authorList>
            <person name="Klenk H.-P."/>
        </authorList>
    </citation>
    <scope>NUCLEOTIDE SEQUENCE [LARGE SCALE GENOMIC DNA]</scope>
    <source>
        <strain evidence="8 9">DSM 45162</strain>
    </source>
</reference>
<keyword evidence="5 6" id="KW-0472">Membrane</keyword>
<dbReference type="GO" id="GO:0022857">
    <property type="term" value="F:transmembrane transporter activity"/>
    <property type="evidence" value="ECO:0007669"/>
    <property type="project" value="InterPro"/>
</dbReference>
<feature type="transmembrane region" description="Helical" evidence="6">
    <location>
        <begin position="22"/>
        <end position="41"/>
    </location>
</feature>
<evidence type="ECO:0000256" key="3">
    <source>
        <dbReference type="ARBA" id="ARBA00022692"/>
    </source>
</evidence>
<feature type="transmembrane region" description="Helical" evidence="6">
    <location>
        <begin position="233"/>
        <end position="258"/>
    </location>
</feature>
<dbReference type="RefSeq" id="WP_130512877.1">
    <property type="nucleotide sequence ID" value="NZ_SHKY01000001.1"/>
</dbReference>
<feature type="transmembrane region" description="Helical" evidence="6">
    <location>
        <begin position="336"/>
        <end position="359"/>
    </location>
</feature>
<dbReference type="InterPro" id="IPR011701">
    <property type="entry name" value="MFS"/>
</dbReference>
<feature type="domain" description="Major facilitator superfamily (MFS) profile" evidence="7">
    <location>
        <begin position="26"/>
        <end position="424"/>
    </location>
</feature>
<keyword evidence="4 6" id="KW-1133">Transmembrane helix</keyword>
<evidence type="ECO:0000256" key="6">
    <source>
        <dbReference type="SAM" id="Phobius"/>
    </source>
</evidence>
<dbReference type="EMBL" id="SHKY01000001">
    <property type="protein sequence ID" value="RZU54536.1"/>
    <property type="molecule type" value="Genomic_DNA"/>
</dbReference>
<keyword evidence="9" id="KW-1185">Reference proteome</keyword>
<evidence type="ECO:0000256" key="5">
    <source>
        <dbReference type="ARBA" id="ARBA00023136"/>
    </source>
</evidence>
<feature type="transmembrane region" description="Helical" evidence="6">
    <location>
        <begin position="120"/>
        <end position="143"/>
    </location>
</feature>
<feature type="transmembrane region" description="Helical" evidence="6">
    <location>
        <begin position="61"/>
        <end position="83"/>
    </location>
</feature>
<evidence type="ECO:0000256" key="2">
    <source>
        <dbReference type="ARBA" id="ARBA00022475"/>
    </source>
</evidence>
<feature type="transmembrane region" description="Helical" evidence="6">
    <location>
        <begin position="95"/>
        <end position="114"/>
    </location>
</feature>
<dbReference type="InterPro" id="IPR050189">
    <property type="entry name" value="MFS_Efflux_Transporters"/>
</dbReference>
<protein>
    <submittedName>
        <fullName evidence="8">Putative MFS family arabinose efflux permease</fullName>
    </submittedName>
</protein>
<dbReference type="PROSITE" id="PS50850">
    <property type="entry name" value="MFS"/>
    <property type="match status" value="1"/>
</dbReference>
<dbReference type="InterPro" id="IPR036259">
    <property type="entry name" value="MFS_trans_sf"/>
</dbReference>
<evidence type="ECO:0000259" key="7">
    <source>
        <dbReference type="PROSITE" id="PS50850"/>
    </source>
</evidence>
<dbReference type="AlphaFoldDB" id="A0A4V2G7Z9"/>
<comment type="subcellular location">
    <subcellularLocation>
        <location evidence="1">Cell membrane</location>
        <topology evidence="1">Multi-pass membrane protein</topology>
    </subcellularLocation>
</comment>
<keyword evidence="3 6" id="KW-0812">Transmembrane</keyword>
<evidence type="ECO:0000313" key="9">
    <source>
        <dbReference type="Proteomes" id="UP000292564"/>
    </source>
</evidence>
<proteinExistence type="predicted"/>
<accession>A0A4V2G7Z9</accession>
<evidence type="ECO:0000256" key="4">
    <source>
        <dbReference type="ARBA" id="ARBA00022989"/>
    </source>
</evidence>
<dbReference type="Pfam" id="PF07690">
    <property type="entry name" value="MFS_1"/>
    <property type="match status" value="1"/>
</dbReference>
<dbReference type="OrthoDB" id="7002695at2"/>
<dbReference type="Gene3D" id="1.20.1250.20">
    <property type="entry name" value="MFS general substrate transporter like domains"/>
    <property type="match status" value="2"/>
</dbReference>
<comment type="caution">
    <text evidence="8">The sequence shown here is derived from an EMBL/GenBank/DDBJ whole genome shotgun (WGS) entry which is preliminary data.</text>
</comment>
<feature type="transmembrane region" description="Helical" evidence="6">
    <location>
        <begin position="371"/>
        <end position="393"/>
    </location>
</feature>
<dbReference type="PANTHER" id="PTHR43124:SF3">
    <property type="entry name" value="CHLORAMPHENICOL EFFLUX PUMP RV0191"/>
    <property type="match status" value="1"/>
</dbReference>
<dbReference type="GO" id="GO:0005886">
    <property type="term" value="C:plasma membrane"/>
    <property type="evidence" value="ECO:0007669"/>
    <property type="project" value="UniProtKB-SubCell"/>
</dbReference>
<feature type="transmembrane region" description="Helical" evidence="6">
    <location>
        <begin position="405"/>
        <end position="424"/>
    </location>
</feature>
<keyword evidence="2" id="KW-1003">Cell membrane</keyword>
<dbReference type="InterPro" id="IPR020846">
    <property type="entry name" value="MFS_dom"/>
</dbReference>
<gene>
    <name evidence="8" type="ORF">EV385_6487</name>
</gene>
<evidence type="ECO:0000256" key="1">
    <source>
        <dbReference type="ARBA" id="ARBA00004651"/>
    </source>
</evidence>
<feature type="transmembrane region" description="Helical" evidence="6">
    <location>
        <begin position="309"/>
        <end position="330"/>
    </location>
</feature>
<evidence type="ECO:0000313" key="8">
    <source>
        <dbReference type="EMBL" id="RZU54536.1"/>
    </source>
</evidence>